<comment type="caution">
    <text evidence="1">The sequence shown here is derived from an EMBL/GenBank/DDBJ whole genome shotgun (WGS) entry which is preliminary data.</text>
</comment>
<dbReference type="Proteomes" id="UP001460270">
    <property type="component" value="Unassembled WGS sequence"/>
</dbReference>
<keyword evidence="2" id="KW-1185">Reference proteome</keyword>
<accession>A0AAW0NY37</accession>
<reference evidence="2" key="1">
    <citation type="submission" date="2024-04" db="EMBL/GenBank/DDBJ databases">
        <title>Salinicola lusitanus LLJ914,a marine bacterium isolated from the Okinawa Trough.</title>
        <authorList>
            <person name="Li J."/>
        </authorList>
    </citation>
    <scope>NUCLEOTIDE SEQUENCE [LARGE SCALE GENOMIC DNA]</scope>
</reference>
<name>A0AAW0NY37_9GOBI</name>
<evidence type="ECO:0000313" key="2">
    <source>
        <dbReference type="Proteomes" id="UP001460270"/>
    </source>
</evidence>
<proteinExistence type="predicted"/>
<gene>
    <name evidence="1" type="ORF">WMY93_015747</name>
</gene>
<sequence length="108" mass="11954">MVSGCGLYKRFLSHCSPLPTRISGSCVWLLRPSAPVSLPGRRLAPVSRLVLLPFTHSRVHVRRTSLATVVRFCSILSKRKLSQVDALRAPICRSSALRATFTRGIQRA</sequence>
<dbReference type="EMBL" id="JBBPFD010000011">
    <property type="protein sequence ID" value="KAK7907135.1"/>
    <property type="molecule type" value="Genomic_DNA"/>
</dbReference>
<evidence type="ECO:0000313" key="1">
    <source>
        <dbReference type="EMBL" id="KAK7907135.1"/>
    </source>
</evidence>
<dbReference type="AlphaFoldDB" id="A0AAW0NY37"/>
<protein>
    <submittedName>
        <fullName evidence="1">Uncharacterized protein</fullName>
    </submittedName>
</protein>
<organism evidence="1 2">
    <name type="scientific">Mugilogobius chulae</name>
    <name type="common">yellowstripe goby</name>
    <dbReference type="NCBI Taxonomy" id="88201"/>
    <lineage>
        <taxon>Eukaryota</taxon>
        <taxon>Metazoa</taxon>
        <taxon>Chordata</taxon>
        <taxon>Craniata</taxon>
        <taxon>Vertebrata</taxon>
        <taxon>Euteleostomi</taxon>
        <taxon>Actinopterygii</taxon>
        <taxon>Neopterygii</taxon>
        <taxon>Teleostei</taxon>
        <taxon>Neoteleostei</taxon>
        <taxon>Acanthomorphata</taxon>
        <taxon>Gobiaria</taxon>
        <taxon>Gobiiformes</taxon>
        <taxon>Gobioidei</taxon>
        <taxon>Gobiidae</taxon>
        <taxon>Gobionellinae</taxon>
        <taxon>Mugilogobius</taxon>
    </lineage>
</organism>